<name>A0A9W8L0A5_9FUNG</name>
<feature type="domain" description="DNA2/NAM7 helicase-like C-terminal" evidence="10">
    <location>
        <begin position="2529"/>
        <end position="2725"/>
    </location>
</feature>
<evidence type="ECO:0000256" key="5">
    <source>
        <dbReference type="ARBA" id="ARBA00022840"/>
    </source>
</evidence>
<dbReference type="GO" id="GO:0006369">
    <property type="term" value="P:termination of RNA polymerase II transcription"/>
    <property type="evidence" value="ECO:0007669"/>
    <property type="project" value="TreeGrafter"/>
</dbReference>
<feature type="compositionally biased region" description="Basic and acidic residues" evidence="7">
    <location>
        <begin position="2845"/>
        <end position="2884"/>
    </location>
</feature>
<evidence type="ECO:0000313" key="13">
    <source>
        <dbReference type="Proteomes" id="UP001151518"/>
    </source>
</evidence>
<dbReference type="PROSITE" id="PS51257">
    <property type="entry name" value="PROKAR_LIPOPROTEIN"/>
    <property type="match status" value="1"/>
</dbReference>
<feature type="compositionally biased region" description="Basic and acidic residues" evidence="7">
    <location>
        <begin position="3054"/>
        <end position="3075"/>
    </location>
</feature>
<keyword evidence="5" id="KW-0067">ATP-binding</keyword>
<dbReference type="PANTHER" id="PTHR10887">
    <property type="entry name" value="DNA2/NAM7 HELICASE FAMILY"/>
    <property type="match status" value="1"/>
</dbReference>
<feature type="region of interest" description="Disordered" evidence="7">
    <location>
        <begin position="94"/>
        <end position="167"/>
    </location>
</feature>
<feature type="region of interest" description="Disordered" evidence="7">
    <location>
        <begin position="687"/>
        <end position="713"/>
    </location>
</feature>
<feature type="compositionally biased region" description="Pro residues" evidence="7">
    <location>
        <begin position="2970"/>
        <end position="2999"/>
    </location>
</feature>
<feature type="domain" description="Helicase SEN1 beta-barrel" evidence="11">
    <location>
        <begin position="2010"/>
        <end position="2128"/>
    </location>
</feature>
<gene>
    <name evidence="12" type="primary">SEN1</name>
    <name evidence="12" type="ORF">GGI25_001262</name>
</gene>
<feature type="compositionally biased region" description="Basic and acidic residues" evidence="7">
    <location>
        <begin position="3014"/>
        <end position="3041"/>
    </location>
</feature>
<evidence type="ECO:0000256" key="3">
    <source>
        <dbReference type="ARBA" id="ARBA00022801"/>
    </source>
</evidence>
<feature type="compositionally biased region" description="Low complexity" evidence="7">
    <location>
        <begin position="1738"/>
        <end position="1753"/>
    </location>
</feature>
<feature type="region of interest" description="Disordered" evidence="7">
    <location>
        <begin position="1841"/>
        <end position="1893"/>
    </location>
</feature>
<sequence>MAKVMHKTLPQDLSGTALLQGSGGCIVDEDDDNALGINRPAPRHSRSFSNISYTTFQQRKQQQQHQSFNNTYLAPAIPPMPSGYIMDKHAAIPQTPPYSGTNDGWPKSKAALPNSDSKYNSHTVSGRTSEHRRARAQRRKTDGSDEIQANIRRPSTAHASPTSRKVTYSQYPDFETIADPFAKRDKIPQKSKQPLLFFEASAEGGGKNTRADEKMQNQEVDSKNNSSNRTSASVRKQQQQKNTATSQAEPKEDSQSNAPTPLKKQDKIPRHSMNKAPSISMALRKQQAWAAEPVQMEPMDVPFPESPVSIPAKPTGSAATGSSLVANMLPISPLSQKPQPLSAHSTTLELYPERNSSLSQQLLNVKTANAATSELPTPVRPFSGRLNSPRLDIDMNKVDTLYARRSLIFEKNKQKREARNRENSSLVSSATTVGSIVNSNSRHALSPGASAHCGELPANSRKNLIAIPGHHSTAATTSTKIPKDDNSKSAFYNDGIVDESCHDDDDDDDDAHKDSEDYIPFDQVLIPTAFKRLRAAIEDPDFEIDEGTYRRFKLSERWYAREERTQIERTFTMGTFGESRKRGRVIQKRPSEIGASVLASPDAASFNTSNIAVKLPNRAIQQTALPEKSDEENIEMAQVSMPPPRLRTASLKRLNWSASSQHAAVEVPEVPQVYSSRGKRIIHDKISQESNHQDNSSPYVPPQQQVRQDGSEYAVHQQYTKRSYLSPESTNEPADQHIQSSKLMADARINIPTIAELNSLLQQKRRNENDDAAHLAFLQAAYYYAKHILRMRYSKQYDSQLVESFFQDIEGWDSARITKMLAIKTLVSNNAGRSVSIRFALIDALSDSINILFNQEIATTTIKHILAYNNSGKVLNLDGQPLPGLFALSFCDNKDIQQWAWMSLKLAVAKDPFISFSMVEPVFIGILNQLTNQAGFKTAFPAPSAGCGNESSRITFLFSTYNAWHGMRVVISRLSDQLKIELIKRFDKLHVFICQWLQRLHGSEFIEALRAFAYIISTMDKEQIWPQISRDTGCSPTDFVQRIMSHPDICAIFQTEIQDLASVDTLTEKALLAQNRQLKPILEWITPFIESLKLPGDSQAIVTLLTELLFTMRNNPKVPLVRKALAAHTAMAIITHCVKLPFAKRFLDDGKFLLSDFLQSNFHIIADIAQNRNELSSSELLISGAEELIELMLREDLSYTFKAISEISETAQKISDAPEMLADSGAQEKCSVPILIHFPALWDSVLMDPQNTNVVRKAIYGVSYLLLYDHLPSSLIRYLPQAWREAYLQFETKRSGLADLLEQLLQLLAAGLSTVDPVTRSEFEREILPSLLRLLLSPSKYTNSIILQLMNISSFDLSDSELVVSQPNKNSSINSTAKRSNNLSDSERDLVCNELFERHQYSFIQALTEIVNDCRVLVNCSRPAYTCSGNIALYARSSIYAVSNLSGSNVSETVVKLFFAFCSLLGSILKANSNNAMQIGNRSIYMDSVLIVFNTVYDMLNSLEFAGFVRMVKASSSLSEDEAMDALSMCVSQMLNYLEGKDPLGVSGRIIRMFGLIASGLAATPGTSMLYPVETVRALINGSSGRLTPDMRKLLKEITSKSVWEPRSIAINKTKPVQIVIDDEDAFAAMDELDLSDVLEVSFDPQACTDPIVAIDSPKTGYWADIDTHNQKAKDKTGGMARSPGAGSVSLENVKVTQFTSDDASHIKIRKQTSMKDWVSRVASKCDSLTAKLNQEPSSAVNSSSSSSSSVAARTKKQDKSNGLFTQIRSAFVNERKGIALDTRQIVPKIPKQVVKAPRSLATVPVDLWHSDKNHDSRVIEPDGDPMYIRDVSEVALKELEKERGKGSAKQPIYTISDDDGSSSSDESGDEAKPSGLAGLIKIPKSQTGKSQPRRIMRMVSVAGEIVAGGSRFNNTANLAGQFFDPSARDKALAEQRTKMRLAPSMNQLYKKLLGWRYEDVGDCPPDIRASDLRKIPDTFDNCDSYNNVFEPLMLLESWSQFQRSKEESENKDTGEASLESRIGVDDFQEITFRITMADTDMFAECDVLVFAETLAQQKRMAQGLLKDQHNSTIKISKRFAGRHTFLAMVKKKTYGRDGADVIVRAYFQGARLAQSLNKLTLNSCWEFINLYTMTPVQREYSALRSLAYLDEHIVDEILHPRVSSRRPALSHAEVRQLMEIHALNQPQAEAVAAAIKQEHGFTLIQGPPGTGKTKTILGLSGVLVSDSKDRKDPVSSALFNSSENSDGNVARLTRNKLLICAPSNAAVDEIVKRLKNGIRDNTGSTFYPRVVRVGQSESISSTVKDTTLDFLLDKALNSFDSNLRSKNSNFTKDMSDQQSSLLLDIAGQRRREDGKAVAEAASAKENQKEAQESVRSLRTQLDEANQEIRELDAQMQKVDVSDTIAMRNLRDKYYESKQKKQMITQKLTLERERVRNTGKAIDETKAKIRMQILQKTDILCCTLSGSGHEMMASLNCTFETVIIDEAAQSIELSCLIPMKYGCKRCILVGDPNQLPPTVFSQTAMQQLYNQSIFVRIQKNAPNVVNLLSIQYRMHPEISVFPSRLFYESRLKDGPEMAAKQRAPWHNSKNYPPFMFFNISSGKEQMGMSRSVFNMDEVMAAVQLVYSLCTDFPDLPWKQRIGVITPYKQQLRKLVETFKQFFGELAKEAIEFNTVDGFQGQEKDIIIFSCVRAGEGGVGFLSDKRRMNVGLTRARKSLFVLGNAKLLAASPLWKQLIDDSSARGLLLDSPLPLFGRHAQRGTRIDGLLKDISDGAKNSIDGEGDRAEFIMEPINEDSLNSIGEAIAETKIGGGDESNPGLKESSVSVKDGYSSEKRKHQVLSESNRVHDQKPDSRTHIAEPTDRQKKRRLSEEKQLDGLNERRARSISSSSSSAAPHVCVRPPSRPPMDLQAQIAANREKQRSALFIPKKRGGREGSSSAATSAVECRKASNELPMLSESETATNTKQQTPPPPSLNLPPPSPPKMHLRPPFPPLPPPSSTSRNAGHLPNKYCEYSHRNGESRQKRSSNRHSERSNDSGKHRNEKNHRNASSSRHSERSDDKDKHRSRSNIEHESHSKHKSSSSEHRSSDKYKKRRPGLFRPSTGYDSAHSTSSRKRGKKDHGSDDTRDDLISNLLSRR</sequence>
<feature type="compositionally biased region" description="Polar residues" evidence="7">
    <location>
        <begin position="157"/>
        <end position="167"/>
    </location>
</feature>
<feature type="region of interest" description="Disordered" evidence="7">
    <location>
        <begin position="1735"/>
        <end position="1760"/>
    </location>
</feature>
<dbReference type="GO" id="GO:0005694">
    <property type="term" value="C:chromosome"/>
    <property type="evidence" value="ECO:0007669"/>
    <property type="project" value="UniProtKB-ARBA"/>
</dbReference>
<evidence type="ECO:0000259" key="9">
    <source>
        <dbReference type="Pfam" id="PF13086"/>
    </source>
</evidence>
<feature type="coiled-coil region" evidence="6">
    <location>
        <begin position="2361"/>
        <end position="2402"/>
    </location>
</feature>
<reference evidence="12" key="1">
    <citation type="submission" date="2022-07" db="EMBL/GenBank/DDBJ databases">
        <title>Phylogenomic reconstructions and comparative analyses of Kickxellomycotina fungi.</title>
        <authorList>
            <person name="Reynolds N.K."/>
            <person name="Stajich J.E."/>
            <person name="Barry K."/>
            <person name="Grigoriev I.V."/>
            <person name="Crous P."/>
            <person name="Smith M.E."/>
        </authorList>
    </citation>
    <scope>NUCLEOTIDE SEQUENCE</scope>
    <source>
        <strain evidence="12">NRRL 3115</strain>
    </source>
</reference>
<feature type="compositionally biased region" description="Polar residues" evidence="7">
    <location>
        <begin position="114"/>
        <end position="127"/>
    </location>
</feature>
<keyword evidence="4 12" id="KW-0347">Helicase</keyword>
<evidence type="ECO:0000256" key="2">
    <source>
        <dbReference type="ARBA" id="ARBA00022741"/>
    </source>
</evidence>
<comment type="caution">
    <text evidence="12">The sequence shown here is derived from an EMBL/GenBank/DDBJ whole genome shotgun (WGS) entry which is preliminary data.</text>
</comment>
<dbReference type="FunFam" id="3.40.50.300:FF:000326">
    <property type="entry name" value="P-loop containing nucleoside triphosphate hydrolase"/>
    <property type="match status" value="1"/>
</dbReference>
<dbReference type="GO" id="GO:0016787">
    <property type="term" value="F:hydrolase activity"/>
    <property type="evidence" value="ECO:0007669"/>
    <property type="project" value="UniProtKB-KW"/>
</dbReference>
<evidence type="ECO:0000259" key="10">
    <source>
        <dbReference type="Pfam" id="PF13087"/>
    </source>
</evidence>
<feature type="compositionally biased region" description="Basic and acidic residues" evidence="7">
    <location>
        <begin position="209"/>
        <end position="222"/>
    </location>
</feature>
<dbReference type="GO" id="GO:0001147">
    <property type="term" value="F:transcription termination site sequence-specific DNA binding"/>
    <property type="evidence" value="ECO:0007669"/>
    <property type="project" value="TreeGrafter"/>
</dbReference>
<dbReference type="GO" id="GO:0016604">
    <property type="term" value="C:nuclear body"/>
    <property type="evidence" value="ECO:0007669"/>
    <property type="project" value="TreeGrafter"/>
</dbReference>
<dbReference type="OrthoDB" id="6513042at2759"/>
<feature type="region of interest" description="Disordered" evidence="7">
    <location>
        <begin position="473"/>
        <end position="515"/>
    </location>
</feature>
<dbReference type="EMBL" id="JANBTW010000009">
    <property type="protein sequence ID" value="KAJ2679810.1"/>
    <property type="molecule type" value="Genomic_DNA"/>
</dbReference>
<dbReference type="Pfam" id="PF13087">
    <property type="entry name" value="AAA_12"/>
    <property type="match status" value="1"/>
</dbReference>
<feature type="compositionally biased region" description="Basic and acidic residues" evidence="7">
    <location>
        <begin position="3082"/>
        <end position="3091"/>
    </location>
</feature>
<dbReference type="InterPro" id="IPR041677">
    <property type="entry name" value="DNA2/NAM7_AAA_11"/>
</dbReference>
<keyword evidence="3" id="KW-0378">Hydrolase</keyword>
<feature type="domain" description="DNA2/NAM7 helicase helicase" evidence="9">
    <location>
        <begin position="2184"/>
        <end position="2522"/>
    </location>
</feature>
<comment type="similarity">
    <text evidence="1">Belongs to the DNA2/NAM7 helicase family.</text>
</comment>
<dbReference type="GO" id="GO:0005524">
    <property type="term" value="F:ATP binding"/>
    <property type="evidence" value="ECO:0007669"/>
    <property type="project" value="UniProtKB-KW"/>
</dbReference>
<dbReference type="SUPFAM" id="SSF52540">
    <property type="entry name" value="P-loop containing nucleoside triphosphate hydrolases"/>
    <property type="match status" value="1"/>
</dbReference>
<proteinExistence type="inferred from homology"/>
<evidence type="ECO:0000256" key="1">
    <source>
        <dbReference type="ARBA" id="ARBA00007913"/>
    </source>
</evidence>
<dbReference type="InterPro" id="IPR041679">
    <property type="entry name" value="DNA2/NAM7-like_C"/>
</dbReference>
<organism evidence="12 13">
    <name type="scientific">Coemansia spiralis</name>
    <dbReference type="NCBI Taxonomy" id="417178"/>
    <lineage>
        <taxon>Eukaryota</taxon>
        <taxon>Fungi</taxon>
        <taxon>Fungi incertae sedis</taxon>
        <taxon>Zoopagomycota</taxon>
        <taxon>Kickxellomycotina</taxon>
        <taxon>Kickxellomycetes</taxon>
        <taxon>Kickxellales</taxon>
        <taxon>Kickxellaceae</taxon>
        <taxon>Coemansia</taxon>
    </lineage>
</organism>
<dbReference type="Pfam" id="PF23576">
    <property type="entry name" value="SEN1_barrel"/>
    <property type="match status" value="1"/>
</dbReference>
<keyword evidence="6" id="KW-0175">Coiled coil</keyword>
<dbReference type="Proteomes" id="UP001151518">
    <property type="component" value="Unassembled WGS sequence"/>
</dbReference>
<dbReference type="Pfam" id="PF13086">
    <property type="entry name" value="AAA_11"/>
    <property type="match status" value="1"/>
</dbReference>
<dbReference type="InterPro" id="IPR047187">
    <property type="entry name" value="SF1_C_Upf1"/>
</dbReference>
<feature type="compositionally biased region" description="Basic and acidic residues" evidence="7">
    <location>
        <begin position="3121"/>
        <end position="3131"/>
    </location>
</feature>
<dbReference type="GO" id="GO:0004386">
    <property type="term" value="F:helicase activity"/>
    <property type="evidence" value="ECO:0007669"/>
    <property type="project" value="UniProtKB-KW"/>
</dbReference>
<feature type="region of interest" description="Disordered" evidence="7">
    <location>
        <begin position="200"/>
        <end position="271"/>
    </location>
</feature>
<evidence type="ECO:0000256" key="6">
    <source>
        <dbReference type="SAM" id="Coils"/>
    </source>
</evidence>
<accession>A0A9W8L0A5</accession>
<evidence type="ECO:0000313" key="12">
    <source>
        <dbReference type="EMBL" id="KAJ2679810.1"/>
    </source>
</evidence>
<dbReference type="Pfam" id="PF12726">
    <property type="entry name" value="SEN1_N"/>
    <property type="match status" value="1"/>
</dbReference>
<feature type="compositionally biased region" description="Polar residues" evidence="7">
    <location>
        <begin position="2959"/>
        <end position="2969"/>
    </location>
</feature>
<dbReference type="InterPro" id="IPR027417">
    <property type="entry name" value="P-loop_NTPase"/>
</dbReference>
<evidence type="ECO:0000259" key="8">
    <source>
        <dbReference type="Pfam" id="PF12726"/>
    </source>
</evidence>
<dbReference type="CDD" id="cd18808">
    <property type="entry name" value="SF1_C_Upf1"/>
    <property type="match status" value="1"/>
</dbReference>
<dbReference type="Gene3D" id="3.40.50.300">
    <property type="entry name" value="P-loop containing nucleotide triphosphate hydrolases"/>
    <property type="match status" value="2"/>
</dbReference>
<dbReference type="CDD" id="cd18042">
    <property type="entry name" value="DEXXQc_SETX"/>
    <property type="match status" value="1"/>
</dbReference>
<feature type="region of interest" description="Disordered" evidence="7">
    <location>
        <begin position="2809"/>
        <end position="3139"/>
    </location>
</feature>
<feature type="compositionally biased region" description="Polar residues" evidence="7">
    <location>
        <begin position="688"/>
        <end position="708"/>
    </location>
</feature>
<dbReference type="PANTHER" id="PTHR10887:SF495">
    <property type="entry name" value="HELICASE SENATAXIN ISOFORM X1-RELATED"/>
    <property type="match status" value="1"/>
</dbReference>
<dbReference type="InterPro" id="IPR056474">
    <property type="entry name" value="SEN1_barrel"/>
</dbReference>
<keyword evidence="2" id="KW-0547">Nucleotide-binding</keyword>
<evidence type="ECO:0000256" key="7">
    <source>
        <dbReference type="SAM" id="MobiDB-lite"/>
    </source>
</evidence>
<feature type="domain" description="Helicase Sen1 N-terminal" evidence="8">
    <location>
        <begin position="781"/>
        <end position="1341"/>
    </location>
</feature>
<evidence type="ECO:0000259" key="11">
    <source>
        <dbReference type="Pfam" id="PF23576"/>
    </source>
</evidence>
<feature type="compositionally biased region" description="Polar residues" evidence="7">
    <location>
        <begin position="223"/>
        <end position="248"/>
    </location>
</feature>
<protein>
    <submittedName>
        <fullName evidence="12">DEAD-box type RNA helicase</fullName>
    </submittedName>
</protein>
<dbReference type="InterPro" id="IPR024481">
    <property type="entry name" value="Helicase_Sen1_N"/>
</dbReference>
<evidence type="ECO:0000256" key="4">
    <source>
        <dbReference type="ARBA" id="ARBA00022806"/>
    </source>
</evidence>
<feature type="compositionally biased region" description="Low complexity" evidence="7">
    <location>
        <begin position="2886"/>
        <end position="2895"/>
    </location>
</feature>
<dbReference type="InterPro" id="IPR045055">
    <property type="entry name" value="DNA2/NAM7-like"/>
</dbReference>